<name>A0A9N9RDM7_9NEOP</name>
<dbReference type="AlphaFoldDB" id="A0A9N9RDM7"/>
<reference evidence="2" key="1">
    <citation type="submission" date="2021-12" db="EMBL/GenBank/DDBJ databases">
        <authorList>
            <person name="King R."/>
        </authorList>
    </citation>
    <scope>NUCLEOTIDE SEQUENCE</scope>
</reference>
<dbReference type="PANTHER" id="PTHR24111">
    <property type="entry name" value="LEUCINE-RICH REPEAT-CONTAINING PROTEIN 34"/>
    <property type="match status" value="1"/>
</dbReference>
<reference evidence="2" key="2">
    <citation type="submission" date="2022-10" db="EMBL/GenBank/DDBJ databases">
        <authorList>
            <consortium name="ENA_rothamsted_submissions"/>
            <consortium name="culmorum"/>
            <person name="King R."/>
        </authorList>
    </citation>
    <scope>NUCLEOTIDE SEQUENCE</scope>
</reference>
<proteinExistence type="predicted"/>
<sequence length="459" mass="53165">MGNLKVNLNSPKHKKKKCICNTVHLLQQITGVPESLTKSEINQTRLGLFTERNSDGSGKLVLRGKDLYDRYKLRIQDSDIRSIYLYVRELPRRITVLDLCYNEITDTGFYKLVKKLLIKGRSAIINLNIMNNNLTEKSAYILAQYAKFVRLKYLRLNGNDLGTKGGEYIAKFLIDNTTVEHCDIGQSGQTLTSVAQIITALRIDHGANRTLRVFDFSRIDPLFNRYNYETKWLAYHIEYLLERNNTIIELHLQKNDFISHDMEYFARGLRRNDTLLYLDLSYNRIGDYGVELLAKYLAEGPQLIFLNVAGNEIKDTGARAVSFGMPYSKLRALDISNNKLTDRGVLDLLNTIKKPYILRFLNIWGNRFGHVTCGVIKRMLTSGILYQHSIDVKIYEVDEVLYAAYYPNPSDRSKHFYYCELDYGFAQPIYHIKRNVIPEKNEDRLIAKAFSSIINRNKY</sequence>
<dbReference type="SMART" id="SM00368">
    <property type="entry name" value="LRR_RI"/>
    <property type="match status" value="4"/>
</dbReference>
<dbReference type="EMBL" id="OU893337">
    <property type="protein sequence ID" value="CAG9794591.1"/>
    <property type="molecule type" value="Genomic_DNA"/>
</dbReference>
<evidence type="ECO:0008006" key="4">
    <source>
        <dbReference type="Google" id="ProtNLM"/>
    </source>
</evidence>
<dbReference type="InterPro" id="IPR001611">
    <property type="entry name" value="Leu-rich_rpt"/>
</dbReference>
<dbReference type="PROSITE" id="PS51450">
    <property type="entry name" value="LRR"/>
    <property type="match status" value="1"/>
</dbReference>
<dbReference type="PANTHER" id="PTHR24111:SF0">
    <property type="entry name" value="LEUCINE-RICH REPEAT-CONTAINING PROTEIN"/>
    <property type="match status" value="1"/>
</dbReference>
<keyword evidence="1" id="KW-0677">Repeat</keyword>
<gene>
    <name evidence="2" type="ORF">DIATSA_LOCUS11952</name>
</gene>
<dbReference type="InterPro" id="IPR052201">
    <property type="entry name" value="LRR-containing_regulator"/>
</dbReference>
<keyword evidence="3" id="KW-1185">Reference proteome</keyword>
<dbReference type="SUPFAM" id="SSF52047">
    <property type="entry name" value="RNI-like"/>
    <property type="match status" value="1"/>
</dbReference>
<evidence type="ECO:0000256" key="1">
    <source>
        <dbReference type="ARBA" id="ARBA00022737"/>
    </source>
</evidence>
<evidence type="ECO:0000313" key="3">
    <source>
        <dbReference type="Proteomes" id="UP001153714"/>
    </source>
</evidence>
<dbReference type="OrthoDB" id="272549at2759"/>
<dbReference type="InterPro" id="IPR032675">
    <property type="entry name" value="LRR_dom_sf"/>
</dbReference>
<evidence type="ECO:0000313" key="2">
    <source>
        <dbReference type="EMBL" id="CAG9794591.1"/>
    </source>
</evidence>
<dbReference type="Pfam" id="PF13516">
    <property type="entry name" value="LRR_6"/>
    <property type="match status" value="5"/>
</dbReference>
<accession>A0A9N9RDM7</accession>
<dbReference type="Proteomes" id="UP001153714">
    <property type="component" value="Chromosome 6"/>
</dbReference>
<organism evidence="2 3">
    <name type="scientific">Diatraea saccharalis</name>
    <name type="common">sugarcane borer</name>
    <dbReference type="NCBI Taxonomy" id="40085"/>
    <lineage>
        <taxon>Eukaryota</taxon>
        <taxon>Metazoa</taxon>
        <taxon>Ecdysozoa</taxon>
        <taxon>Arthropoda</taxon>
        <taxon>Hexapoda</taxon>
        <taxon>Insecta</taxon>
        <taxon>Pterygota</taxon>
        <taxon>Neoptera</taxon>
        <taxon>Endopterygota</taxon>
        <taxon>Lepidoptera</taxon>
        <taxon>Glossata</taxon>
        <taxon>Ditrysia</taxon>
        <taxon>Pyraloidea</taxon>
        <taxon>Crambidae</taxon>
        <taxon>Crambinae</taxon>
        <taxon>Diatraea</taxon>
    </lineage>
</organism>
<protein>
    <recommendedName>
        <fullName evidence="4">Leucine-rich repeat-containing protein 34</fullName>
    </recommendedName>
</protein>
<dbReference type="Gene3D" id="3.80.10.10">
    <property type="entry name" value="Ribonuclease Inhibitor"/>
    <property type="match status" value="2"/>
</dbReference>